<feature type="domain" description="Glycosyl hydrolases family 2 sugar binding" evidence="7">
    <location>
        <begin position="82"/>
        <end position="180"/>
    </location>
</feature>
<feature type="domain" description="Glycoside hydrolase family 2 catalytic" evidence="6">
    <location>
        <begin position="312"/>
        <end position="613"/>
    </location>
</feature>
<dbReference type="Pfam" id="PF16355">
    <property type="entry name" value="DUF4982"/>
    <property type="match status" value="1"/>
</dbReference>
<dbReference type="InterPro" id="IPR006101">
    <property type="entry name" value="Glyco_hydro_2"/>
</dbReference>
<evidence type="ECO:0000259" key="7">
    <source>
        <dbReference type="Pfam" id="PF02837"/>
    </source>
</evidence>
<evidence type="ECO:0000256" key="4">
    <source>
        <dbReference type="SAM" id="SignalP"/>
    </source>
</evidence>
<dbReference type="Pfam" id="PF02836">
    <property type="entry name" value="Glyco_hydro_2_C"/>
    <property type="match status" value="1"/>
</dbReference>
<keyword evidence="4" id="KW-0732">Signal</keyword>
<dbReference type="OrthoDB" id="9762066at2"/>
<dbReference type="InterPro" id="IPR006102">
    <property type="entry name" value="Ig-like_GH2"/>
</dbReference>
<proteinExistence type="inferred from homology"/>
<comment type="similarity">
    <text evidence="1">Belongs to the glycosyl hydrolase 2 family.</text>
</comment>
<dbReference type="Gene3D" id="3.20.20.80">
    <property type="entry name" value="Glycosidases"/>
    <property type="match status" value="1"/>
</dbReference>
<evidence type="ECO:0000259" key="5">
    <source>
        <dbReference type="Pfam" id="PF00703"/>
    </source>
</evidence>
<feature type="domain" description="Glycoside hydrolase family 2 immunoglobulin-like beta-sandwich" evidence="5">
    <location>
        <begin position="197"/>
        <end position="303"/>
    </location>
</feature>
<dbReference type="InterPro" id="IPR051913">
    <property type="entry name" value="GH2_Domain-Containing"/>
</dbReference>
<dbReference type="InterPro" id="IPR008979">
    <property type="entry name" value="Galactose-bd-like_sf"/>
</dbReference>
<evidence type="ECO:0000256" key="3">
    <source>
        <dbReference type="ARBA" id="ARBA00023295"/>
    </source>
</evidence>
<keyword evidence="2 9" id="KW-0378">Hydrolase</keyword>
<dbReference type="Pfam" id="PF00703">
    <property type="entry name" value="Glyco_hydro_2"/>
    <property type="match status" value="1"/>
</dbReference>
<dbReference type="InterPro" id="IPR006104">
    <property type="entry name" value="Glyco_hydro_2_N"/>
</dbReference>
<dbReference type="PANTHER" id="PTHR42732:SF1">
    <property type="entry name" value="BETA-MANNOSIDASE"/>
    <property type="match status" value="1"/>
</dbReference>
<dbReference type="Gene3D" id="2.60.40.10">
    <property type="entry name" value="Immunoglobulins"/>
    <property type="match status" value="2"/>
</dbReference>
<dbReference type="SUPFAM" id="SSF49303">
    <property type="entry name" value="beta-Galactosidase/glucuronidase domain"/>
    <property type="match status" value="1"/>
</dbReference>
<dbReference type="RefSeq" id="WP_145080957.1">
    <property type="nucleotide sequence ID" value="NZ_CP036425.1"/>
</dbReference>
<dbReference type="GO" id="GO:0005975">
    <property type="term" value="P:carbohydrate metabolic process"/>
    <property type="evidence" value="ECO:0007669"/>
    <property type="project" value="InterPro"/>
</dbReference>
<evidence type="ECO:0000259" key="8">
    <source>
        <dbReference type="Pfam" id="PF16355"/>
    </source>
</evidence>
<dbReference type="PANTHER" id="PTHR42732">
    <property type="entry name" value="BETA-GALACTOSIDASE"/>
    <property type="match status" value="1"/>
</dbReference>
<feature type="signal peptide" evidence="4">
    <location>
        <begin position="1"/>
        <end position="23"/>
    </location>
</feature>
<protein>
    <submittedName>
        <fullName evidence="9">Beta-galactosidase</fullName>
        <ecNumber evidence="9">3.2.1.23</ecNumber>
    </submittedName>
</protein>
<dbReference type="SUPFAM" id="SSF51445">
    <property type="entry name" value="(Trans)glycosidases"/>
    <property type="match status" value="1"/>
</dbReference>
<sequence precursor="true">MKSINLLGLFLFSALCCIASVTAAAPQQHAMTLSEGWRFLKNHAEDNASNPKFDDSKWQTVSIPHTWNGLDGQDGGDDYFRGVSWYRYDLPITKDMVGQRLILKFNAANQVANVYINGKHIGEHRGGYSAFSYDITDSINFNGQNLLAVKVDNSYSELIGPISADFTMYGGIYREVELLVRNPIHIEQTFFGSTGVFITTPSITKSKAAVRVQARLNNTTSKSQNVILQATVFDADNNQVAQSQSSIQLNPKTVKPSNRTLSVKTPEIWDGFQNPYLYTAKVEILDAKTKQVLDTQTESFGIRSVKFDPKRGLFINNKKTRINGICYHQHRKDVGPAVTDEMRNLDLDIIQEMGANGIRAAHYPHARNTYRLMDERGFLVWAELPQVNKVGTTQEYTDNAVQQLREMVYQNYNHPSIVCWSIANELTLRGKNKNTMPTLEALGREIEKLDETRFSAQALFAGEMMKSAFHNNTDTIGVNVYDGWYGSSKQHGKKGVYKGITSHMRNFEKSYDRYYSVSEYGGGANTQHFEYDPAMRSAGGPIHPMEYQSLMHEYYWLDFQKREKIWGTFVWNMFDFAVDGRKEGEQPGINDKGLVTHDRSTKKDAYFWYKANWSDEPVLHLTQKEYTPAPAKQIPIKVYSNCNSVNLIVNGKSLGTKTSKDFRFIWDSITLQEGTNVIKLEGQNDLGSLEIRTAEIVYDPSMTDFHSFPE</sequence>
<dbReference type="Gene3D" id="2.60.120.260">
    <property type="entry name" value="Galactose-binding domain-like"/>
    <property type="match status" value="1"/>
</dbReference>
<accession>A0A517YZ59</accession>
<dbReference type="GO" id="GO:0004565">
    <property type="term" value="F:beta-galactosidase activity"/>
    <property type="evidence" value="ECO:0007669"/>
    <property type="project" value="UniProtKB-EC"/>
</dbReference>
<dbReference type="Pfam" id="PF02837">
    <property type="entry name" value="Glyco_hydro_2_N"/>
    <property type="match status" value="1"/>
</dbReference>
<keyword evidence="10" id="KW-1185">Reference proteome</keyword>
<dbReference type="InterPro" id="IPR032311">
    <property type="entry name" value="DUF4982"/>
</dbReference>
<evidence type="ECO:0000313" key="9">
    <source>
        <dbReference type="EMBL" id="QDU35507.1"/>
    </source>
</evidence>
<name>A0A517YZ59_9BACT</name>
<evidence type="ECO:0000259" key="6">
    <source>
        <dbReference type="Pfam" id="PF02836"/>
    </source>
</evidence>
<feature type="domain" description="DUF4982" evidence="8">
    <location>
        <begin position="632"/>
        <end position="679"/>
    </location>
</feature>
<dbReference type="EMBL" id="CP036425">
    <property type="protein sequence ID" value="QDU35507.1"/>
    <property type="molecule type" value="Genomic_DNA"/>
</dbReference>
<dbReference type="InterPro" id="IPR006103">
    <property type="entry name" value="Glyco_hydro_2_cat"/>
</dbReference>
<evidence type="ECO:0000256" key="2">
    <source>
        <dbReference type="ARBA" id="ARBA00022801"/>
    </source>
</evidence>
<dbReference type="PRINTS" id="PR00132">
    <property type="entry name" value="GLHYDRLASE2"/>
</dbReference>
<dbReference type="InterPro" id="IPR036156">
    <property type="entry name" value="Beta-gal/glucu_dom_sf"/>
</dbReference>
<evidence type="ECO:0000256" key="1">
    <source>
        <dbReference type="ARBA" id="ARBA00007401"/>
    </source>
</evidence>
<evidence type="ECO:0000313" key="10">
    <source>
        <dbReference type="Proteomes" id="UP000317369"/>
    </source>
</evidence>
<keyword evidence="3 9" id="KW-0326">Glycosidase</keyword>
<dbReference type="SUPFAM" id="SSF49785">
    <property type="entry name" value="Galactose-binding domain-like"/>
    <property type="match status" value="1"/>
</dbReference>
<dbReference type="KEGG" id="pcor:KS4_35900"/>
<reference evidence="9 10" key="1">
    <citation type="submission" date="2019-02" db="EMBL/GenBank/DDBJ databases">
        <title>Deep-cultivation of Planctomycetes and their phenomic and genomic characterization uncovers novel biology.</title>
        <authorList>
            <person name="Wiegand S."/>
            <person name="Jogler M."/>
            <person name="Boedeker C."/>
            <person name="Pinto D."/>
            <person name="Vollmers J."/>
            <person name="Rivas-Marin E."/>
            <person name="Kohn T."/>
            <person name="Peeters S.H."/>
            <person name="Heuer A."/>
            <person name="Rast P."/>
            <person name="Oberbeckmann S."/>
            <person name="Bunk B."/>
            <person name="Jeske O."/>
            <person name="Meyerdierks A."/>
            <person name="Storesund J.E."/>
            <person name="Kallscheuer N."/>
            <person name="Luecker S."/>
            <person name="Lage O.M."/>
            <person name="Pohl T."/>
            <person name="Merkel B.J."/>
            <person name="Hornburger P."/>
            <person name="Mueller R.-W."/>
            <person name="Bruemmer F."/>
            <person name="Labrenz M."/>
            <person name="Spormann A.M."/>
            <person name="Op den Camp H."/>
            <person name="Overmann J."/>
            <person name="Amann R."/>
            <person name="Jetten M.S.M."/>
            <person name="Mascher T."/>
            <person name="Medema M.H."/>
            <person name="Devos D.P."/>
            <person name="Kaster A.-K."/>
            <person name="Ovreas L."/>
            <person name="Rohde M."/>
            <person name="Galperin M.Y."/>
            <person name="Jogler C."/>
        </authorList>
    </citation>
    <scope>NUCLEOTIDE SEQUENCE [LARGE SCALE GENOMIC DNA]</scope>
    <source>
        <strain evidence="9 10">KS4</strain>
    </source>
</reference>
<dbReference type="Proteomes" id="UP000317369">
    <property type="component" value="Chromosome"/>
</dbReference>
<gene>
    <name evidence="9" type="primary">lacZ_4</name>
    <name evidence="9" type="ORF">KS4_35900</name>
</gene>
<dbReference type="EC" id="3.2.1.23" evidence="9"/>
<organism evidence="9 10">
    <name type="scientific">Poriferisphaera corsica</name>
    <dbReference type="NCBI Taxonomy" id="2528020"/>
    <lineage>
        <taxon>Bacteria</taxon>
        <taxon>Pseudomonadati</taxon>
        <taxon>Planctomycetota</taxon>
        <taxon>Phycisphaerae</taxon>
        <taxon>Phycisphaerales</taxon>
        <taxon>Phycisphaeraceae</taxon>
        <taxon>Poriferisphaera</taxon>
    </lineage>
</organism>
<dbReference type="InterPro" id="IPR013783">
    <property type="entry name" value="Ig-like_fold"/>
</dbReference>
<dbReference type="AlphaFoldDB" id="A0A517YZ59"/>
<dbReference type="InterPro" id="IPR017853">
    <property type="entry name" value="GH"/>
</dbReference>
<feature type="chain" id="PRO_5022127006" evidence="4">
    <location>
        <begin position="24"/>
        <end position="710"/>
    </location>
</feature>